<dbReference type="Proteomes" id="UP001218188">
    <property type="component" value="Unassembled WGS sequence"/>
</dbReference>
<protein>
    <submittedName>
        <fullName evidence="2">Uncharacterized protein</fullName>
    </submittedName>
</protein>
<evidence type="ECO:0000313" key="3">
    <source>
        <dbReference type="Proteomes" id="UP001218188"/>
    </source>
</evidence>
<accession>A0AAD6WVW5</accession>
<evidence type="ECO:0000256" key="1">
    <source>
        <dbReference type="SAM" id="MobiDB-lite"/>
    </source>
</evidence>
<dbReference type="EMBL" id="JARJCM010000156">
    <property type="protein sequence ID" value="KAJ7025281.1"/>
    <property type="molecule type" value="Genomic_DNA"/>
</dbReference>
<organism evidence="2 3">
    <name type="scientific">Mycena alexandri</name>
    <dbReference type="NCBI Taxonomy" id="1745969"/>
    <lineage>
        <taxon>Eukaryota</taxon>
        <taxon>Fungi</taxon>
        <taxon>Dikarya</taxon>
        <taxon>Basidiomycota</taxon>
        <taxon>Agaricomycotina</taxon>
        <taxon>Agaricomycetes</taxon>
        <taxon>Agaricomycetidae</taxon>
        <taxon>Agaricales</taxon>
        <taxon>Marasmiineae</taxon>
        <taxon>Mycenaceae</taxon>
        <taxon>Mycena</taxon>
    </lineage>
</organism>
<reference evidence="2" key="1">
    <citation type="submission" date="2023-03" db="EMBL/GenBank/DDBJ databases">
        <title>Massive genome expansion in bonnet fungi (Mycena s.s.) driven by repeated elements and novel gene families across ecological guilds.</title>
        <authorList>
            <consortium name="Lawrence Berkeley National Laboratory"/>
            <person name="Harder C.B."/>
            <person name="Miyauchi S."/>
            <person name="Viragh M."/>
            <person name="Kuo A."/>
            <person name="Thoen E."/>
            <person name="Andreopoulos B."/>
            <person name="Lu D."/>
            <person name="Skrede I."/>
            <person name="Drula E."/>
            <person name="Henrissat B."/>
            <person name="Morin E."/>
            <person name="Kohler A."/>
            <person name="Barry K."/>
            <person name="LaButti K."/>
            <person name="Morin E."/>
            <person name="Salamov A."/>
            <person name="Lipzen A."/>
            <person name="Mereny Z."/>
            <person name="Hegedus B."/>
            <person name="Baldrian P."/>
            <person name="Stursova M."/>
            <person name="Weitz H."/>
            <person name="Taylor A."/>
            <person name="Grigoriev I.V."/>
            <person name="Nagy L.G."/>
            <person name="Martin F."/>
            <person name="Kauserud H."/>
        </authorList>
    </citation>
    <scope>NUCLEOTIDE SEQUENCE</scope>
    <source>
        <strain evidence="2">CBHHK200</strain>
    </source>
</reference>
<dbReference type="AlphaFoldDB" id="A0AAD6WVW5"/>
<comment type="caution">
    <text evidence="2">The sequence shown here is derived from an EMBL/GenBank/DDBJ whole genome shotgun (WGS) entry which is preliminary data.</text>
</comment>
<name>A0AAD6WVW5_9AGAR</name>
<gene>
    <name evidence="2" type="ORF">C8F04DRAFT_1300355</name>
</gene>
<evidence type="ECO:0000313" key="2">
    <source>
        <dbReference type="EMBL" id="KAJ7025281.1"/>
    </source>
</evidence>
<feature type="region of interest" description="Disordered" evidence="1">
    <location>
        <begin position="1"/>
        <end position="51"/>
    </location>
</feature>
<keyword evidence="3" id="KW-1185">Reference proteome</keyword>
<proteinExistence type="predicted"/>
<sequence length="224" mass="24828">MAQFTFRAYMPPRNPPQSSDSPPDNHRLPAASSFSGFRAYVPSTPPTTEPTIFAQAVPRPSVEFKFANPSPTYHKRGSYQHDLDSGQAEETTKSVSFLLKEVEPNRGKTAHEWTAKHIYVCARMGTGGKSKYVPKREQIRKIPNKRIDCPCRVVGKSYPGTTTILGKYEDSHSHPIGSENLTSFGGHCSAWQYESFSAASRLVLSITRISISKLLLLGHGCLEN</sequence>